<dbReference type="RefSeq" id="WP_134503623.1">
    <property type="nucleotide sequence ID" value="NZ_SOEY01000026.1"/>
</dbReference>
<reference evidence="1 2" key="1">
    <citation type="submission" date="2019-03" db="EMBL/GenBank/DDBJ databases">
        <title>Genomics of glacier-inhabiting Cryobacterium strains.</title>
        <authorList>
            <person name="Liu Q."/>
            <person name="Xin Y.-H."/>
        </authorList>
    </citation>
    <scope>NUCLEOTIDE SEQUENCE [LARGE SCALE GENOMIC DNA]</scope>
    <source>
        <strain evidence="1 2">HLT2-23</strain>
    </source>
</reference>
<dbReference type="EMBL" id="SOEY01000026">
    <property type="protein sequence ID" value="TFB71557.1"/>
    <property type="molecule type" value="Genomic_DNA"/>
</dbReference>
<accession>A0A4R8UTF5</accession>
<dbReference type="Proteomes" id="UP000298173">
    <property type="component" value="Unassembled WGS sequence"/>
</dbReference>
<name>A0A4R8UTF5_9MICO</name>
<sequence length="188" mass="20806">MELVLIGVAVIVVLLVITTLSDKRKNPDKYPTRVELHKVEQRDQLFRRGAIIMKSAVKSVLSPGKDEARDAWEQAATLGNVHAITGLGIIAMMDHDLAAAQARWTEAFREGDDAAYIFKSISADPESSKEYARAVWAYLDAMASGEPDNLRHWSAVARPLGPSSYADGLLERASMIEFNNRRGPWGVR</sequence>
<gene>
    <name evidence="1" type="ORF">E3O06_11980</name>
</gene>
<proteinExistence type="predicted"/>
<evidence type="ECO:0000313" key="2">
    <source>
        <dbReference type="Proteomes" id="UP000298173"/>
    </source>
</evidence>
<comment type="caution">
    <text evidence="1">The sequence shown here is derived from an EMBL/GenBank/DDBJ whole genome shotgun (WGS) entry which is preliminary data.</text>
</comment>
<keyword evidence="2" id="KW-1185">Reference proteome</keyword>
<evidence type="ECO:0000313" key="1">
    <source>
        <dbReference type="EMBL" id="TFB71557.1"/>
    </source>
</evidence>
<organism evidence="1 2">
    <name type="scientific">Cryobacterium glaciale</name>
    <dbReference type="NCBI Taxonomy" id="1259145"/>
    <lineage>
        <taxon>Bacteria</taxon>
        <taxon>Bacillati</taxon>
        <taxon>Actinomycetota</taxon>
        <taxon>Actinomycetes</taxon>
        <taxon>Micrococcales</taxon>
        <taxon>Microbacteriaceae</taxon>
        <taxon>Cryobacterium</taxon>
    </lineage>
</organism>
<dbReference type="AlphaFoldDB" id="A0A4R8UTF5"/>
<protein>
    <submittedName>
        <fullName evidence="1">Uncharacterized protein</fullName>
    </submittedName>
</protein>